<protein>
    <recommendedName>
        <fullName evidence="1">DUF7053 domain-containing protein</fullName>
    </recommendedName>
</protein>
<dbReference type="Gene3D" id="3.30.530.20">
    <property type="match status" value="1"/>
</dbReference>
<dbReference type="InParanoid" id="A0A165PBU3"/>
<reference evidence="2 3" key="1">
    <citation type="journal article" date="2016" name="Mol. Biol. Evol.">
        <title>Comparative Genomics of Early-Diverging Mushroom-Forming Fungi Provides Insights into the Origins of Lignocellulose Decay Capabilities.</title>
        <authorList>
            <person name="Nagy L.G."/>
            <person name="Riley R."/>
            <person name="Tritt A."/>
            <person name="Adam C."/>
            <person name="Daum C."/>
            <person name="Floudas D."/>
            <person name="Sun H."/>
            <person name="Yadav J.S."/>
            <person name="Pangilinan J."/>
            <person name="Larsson K.H."/>
            <person name="Matsuura K."/>
            <person name="Barry K."/>
            <person name="Labutti K."/>
            <person name="Kuo R."/>
            <person name="Ohm R.A."/>
            <person name="Bhattacharya S.S."/>
            <person name="Shirouzu T."/>
            <person name="Yoshinaga Y."/>
            <person name="Martin F.M."/>
            <person name="Grigoriev I.V."/>
            <person name="Hibbett D.S."/>
        </authorList>
    </citation>
    <scope>NUCLEOTIDE SEQUENCE [LARGE SCALE GENOMIC DNA]</scope>
    <source>
        <strain evidence="2 3">HHB12029</strain>
    </source>
</reference>
<dbReference type="SUPFAM" id="SSF55961">
    <property type="entry name" value="Bet v1-like"/>
    <property type="match status" value="1"/>
</dbReference>
<accession>A0A165PBU3</accession>
<evidence type="ECO:0000313" key="2">
    <source>
        <dbReference type="EMBL" id="KZW01953.1"/>
    </source>
</evidence>
<evidence type="ECO:0000313" key="3">
    <source>
        <dbReference type="Proteomes" id="UP000077266"/>
    </source>
</evidence>
<dbReference type="STRING" id="1314781.A0A165PBU3"/>
<organism evidence="2 3">
    <name type="scientific">Exidia glandulosa HHB12029</name>
    <dbReference type="NCBI Taxonomy" id="1314781"/>
    <lineage>
        <taxon>Eukaryota</taxon>
        <taxon>Fungi</taxon>
        <taxon>Dikarya</taxon>
        <taxon>Basidiomycota</taxon>
        <taxon>Agaricomycotina</taxon>
        <taxon>Agaricomycetes</taxon>
        <taxon>Auriculariales</taxon>
        <taxon>Exidiaceae</taxon>
        <taxon>Exidia</taxon>
    </lineage>
</organism>
<evidence type="ECO:0000259" key="1">
    <source>
        <dbReference type="Pfam" id="PF23155"/>
    </source>
</evidence>
<dbReference type="AlphaFoldDB" id="A0A165PBU3"/>
<name>A0A165PBU3_EXIGL</name>
<dbReference type="EMBL" id="KV425890">
    <property type="protein sequence ID" value="KZW01953.1"/>
    <property type="molecule type" value="Genomic_DNA"/>
</dbReference>
<gene>
    <name evidence="2" type="ORF">EXIGLDRAFT_736698</name>
</gene>
<dbReference type="InterPro" id="IPR055481">
    <property type="entry name" value="DUF7053"/>
</dbReference>
<dbReference type="OrthoDB" id="3246050at2759"/>
<keyword evidence="3" id="KW-1185">Reference proteome</keyword>
<proteinExistence type="predicted"/>
<feature type="domain" description="DUF7053" evidence="1">
    <location>
        <begin position="22"/>
        <end position="143"/>
    </location>
</feature>
<dbReference type="Proteomes" id="UP000077266">
    <property type="component" value="Unassembled WGS sequence"/>
</dbReference>
<dbReference type="InterPro" id="IPR023393">
    <property type="entry name" value="START-like_dom_sf"/>
</dbReference>
<sequence>MPFLSTTRTIKSSRVVKASLPDALRAVQDPRTLIQLNPLVISCKPDERDNTLWHIVDRLKILCISTTTKYTARFKLVQDGIDCDTHASGVHIINKWRVTALGDGRCEVSEEAILTTSKLLVGYVHGQIKTSHAQMLETMAAQMDSKEETDKKEETKKDV</sequence>
<dbReference type="Pfam" id="PF23155">
    <property type="entry name" value="DUF7053"/>
    <property type="match status" value="1"/>
</dbReference>